<dbReference type="STRING" id="22663.A0A2I0IBT2"/>
<protein>
    <recommendedName>
        <fullName evidence="3">Subtilisin-like protease fibronectin type-III domain-containing protein</fullName>
    </recommendedName>
</protein>
<organism evidence="4 5">
    <name type="scientific">Punica granatum</name>
    <name type="common">Pomegranate</name>
    <dbReference type="NCBI Taxonomy" id="22663"/>
    <lineage>
        <taxon>Eukaryota</taxon>
        <taxon>Viridiplantae</taxon>
        <taxon>Streptophyta</taxon>
        <taxon>Embryophyta</taxon>
        <taxon>Tracheophyta</taxon>
        <taxon>Spermatophyta</taxon>
        <taxon>Magnoliopsida</taxon>
        <taxon>eudicotyledons</taxon>
        <taxon>Gunneridae</taxon>
        <taxon>Pentapetalae</taxon>
        <taxon>rosids</taxon>
        <taxon>malvids</taxon>
        <taxon>Myrtales</taxon>
        <taxon>Lythraceae</taxon>
        <taxon>Punica</taxon>
    </lineage>
</organism>
<reference evidence="4 5" key="1">
    <citation type="submission" date="2017-11" db="EMBL/GenBank/DDBJ databases">
        <title>De-novo sequencing of pomegranate (Punica granatum L.) genome.</title>
        <authorList>
            <person name="Akparov Z."/>
            <person name="Amiraslanov A."/>
            <person name="Hajiyeva S."/>
            <person name="Abbasov M."/>
            <person name="Kaur K."/>
            <person name="Hamwieh A."/>
            <person name="Solovyev V."/>
            <person name="Salamov A."/>
            <person name="Braich B."/>
            <person name="Kosarev P."/>
            <person name="Mahmoud A."/>
            <person name="Hajiyev E."/>
            <person name="Babayeva S."/>
            <person name="Izzatullayeva V."/>
            <person name="Mammadov A."/>
            <person name="Mammadov A."/>
            <person name="Sharifova S."/>
            <person name="Ojaghi J."/>
            <person name="Eynullazada K."/>
            <person name="Bayramov B."/>
            <person name="Abdulazimova A."/>
            <person name="Shahmuradov I."/>
        </authorList>
    </citation>
    <scope>NUCLEOTIDE SEQUENCE [LARGE SCALE GENOMIC DNA]</scope>
    <source>
        <strain evidence="5">cv. AG2017</strain>
        <tissue evidence="4">Leaf</tissue>
    </source>
</reference>
<dbReference type="EMBL" id="PGOL01003458">
    <property type="protein sequence ID" value="PKI41120.1"/>
    <property type="molecule type" value="Genomic_DNA"/>
</dbReference>
<dbReference type="InterPro" id="IPR045051">
    <property type="entry name" value="SBT"/>
</dbReference>
<sequence>MGSGFVNATAALDPGLIFDSSYDDYMLFLCGINGSAPVVLNYTGQNCWAYTNTTSEPDLNLPSITIAKLNVSRTVQRTVANIADNETYTVGWSAPYGVSLKVFPTHFDISAGQKQVLTVALNATLNSSAASFGRIGLFGNRGHVVSIPVSVIVKFSPSNSTNI</sequence>
<accession>A0A2I0IBT2</accession>
<evidence type="ECO:0000259" key="3">
    <source>
        <dbReference type="Pfam" id="PF17766"/>
    </source>
</evidence>
<keyword evidence="2" id="KW-0732">Signal</keyword>
<comment type="caution">
    <text evidence="4">The sequence shown here is derived from an EMBL/GenBank/DDBJ whole genome shotgun (WGS) entry which is preliminary data.</text>
</comment>
<evidence type="ECO:0000256" key="2">
    <source>
        <dbReference type="ARBA" id="ARBA00022729"/>
    </source>
</evidence>
<proteinExistence type="inferred from homology"/>
<evidence type="ECO:0000313" key="4">
    <source>
        <dbReference type="EMBL" id="PKI41120.1"/>
    </source>
</evidence>
<name>A0A2I0IBT2_PUNGR</name>
<keyword evidence="5" id="KW-1185">Reference proteome</keyword>
<dbReference type="Proteomes" id="UP000233551">
    <property type="component" value="Unassembled WGS sequence"/>
</dbReference>
<evidence type="ECO:0000313" key="5">
    <source>
        <dbReference type="Proteomes" id="UP000233551"/>
    </source>
</evidence>
<dbReference type="InterPro" id="IPR041469">
    <property type="entry name" value="Subtilisin-like_FN3"/>
</dbReference>
<dbReference type="Pfam" id="PF17766">
    <property type="entry name" value="fn3_6"/>
    <property type="match status" value="1"/>
</dbReference>
<evidence type="ECO:0000256" key="1">
    <source>
        <dbReference type="ARBA" id="ARBA00011073"/>
    </source>
</evidence>
<dbReference type="Gene3D" id="2.60.40.2310">
    <property type="match status" value="1"/>
</dbReference>
<dbReference type="PANTHER" id="PTHR10795">
    <property type="entry name" value="PROPROTEIN CONVERTASE SUBTILISIN/KEXIN"/>
    <property type="match status" value="1"/>
</dbReference>
<gene>
    <name evidence="4" type="ORF">CRG98_038648</name>
</gene>
<feature type="domain" description="Subtilisin-like protease fibronectin type-III" evidence="3">
    <location>
        <begin position="58"/>
        <end position="151"/>
    </location>
</feature>
<comment type="similarity">
    <text evidence="1">Belongs to the peptidase S8 family.</text>
</comment>
<dbReference type="AlphaFoldDB" id="A0A2I0IBT2"/>